<dbReference type="AlphaFoldDB" id="A0A2U8VNJ1"/>
<organism evidence="2 3">
    <name type="scientific">Methylobacterium radiodurans</name>
    <dbReference type="NCBI Taxonomy" id="2202828"/>
    <lineage>
        <taxon>Bacteria</taxon>
        <taxon>Pseudomonadati</taxon>
        <taxon>Pseudomonadota</taxon>
        <taxon>Alphaproteobacteria</taxon>
        <taxon>Hyphomicrobiales</taxon>
        <taxon>Methylobacteriaceae</taxon>
        <taxon>Methylobacterium</taxon>
    </lineage>
</organism>
<dbReference type="EMBL" id="CP029551">
    <property type="protein sequence ID" value="AWN35194.1"/>
    <property type="molecule type" value="Genomic_DNA"/>
</dbReference>
<reference evidence="2 3" key="1">
    <citation type="submission" date="2018-05" db="EMBL/GenBank/DDBJ databases">
        <title>Complete Genome Sequence of Methylobacterium sp. 17Sr1-43.</title>
        <authorList>
            <person name="Srinivasan S."/>
        </authorList>
    </citation>
    <scope>NUCLEOTIDE SEQUENCE [LARGE SCALE GENOMIC DNA]</scope>
    <source>
        <strain evidence="2 3">17Sr1-43</strain>
    </source>
</reference>
<dbReference type="InterPro" id="IPR021027">
    <property type="entry name" value="Transposase_put_HTH"/>
</dbReference>
<evidence type="ECO:0000313" key="2">
    <source>
        <dbReference type="EMBL" id="AWN35194.1"/>
    </source>
</evidence>
<accession>A0A2U8VNJ1</accession>
<protein>
    <recommendedName>
        <fullName evidence="1">Transposase putative helix-turn-helix domain-containing protein</fullName>
    </recommendedName>
</protein>
<dbReference type="KEGG" id="meti:DK427_05105"/>
<dbReference type="Pfam" id="PF12323">
    <property type="entry name" value="HTH_OrfB_IS605"/>
    <property type="match status" value="1"/>
</dbReference>
<evidence type="ECO:0000313" key="3">
    <source>
        <dbReference type="Proteomes" id="UP000246058"/>
    </source>
</evidence>
<keyword evidence="3" id="KW-1185">Reference proteome</keyword>
<sequence>MVPEAEQDDVLRQFAGMCRLVYNRTLEQRGAPKIDCFQSSAA</sequence>
<feature type="domain" description="Transposase putative helix-turn-helix" evidence="1">
    <location>
        <begin position="3"/>
        <end position="29"/>
    </location>
</feature>
<dbReference type="Proteomes" id="UP000246058">
    <property type="component" value="Chromosome"/>
</dbReference>
<name>A0A2U8VNJ1_9HYPH</name>
<evidence type="ECO:0000259" key="1">
    <source>
        <dbReference type="Pfam" id="PF12323"/>
    </source>
</evidence>
<gene>
    <name evidence="2" type="ORF">DK427_05105</name>
</gene>
<proteinExistence type="predicted"/>